<dbReference type="InterPro" id="IPR029033">
    <property type="entry name" value="His_PPase_superfam"/>
</dbReference>
<dbReference type="EMBL" id="JAGSOG010000143">
    <property type="protein sequence ID" value="MBR7836457.1"/>
    <property type="molecule type" value="Genomic_DNA"/>
</dbReference>
<feature type="domain" description="RNase H type-1" evidence="5">
    <location>
        <begin position="1"/>
        <end position="136"/>
    </location>
</feature>
<dbReference type="Proteomes" id="UP000675781">
    <property type="component" value="Unassembled WGS sequence"/>
</dbReference>
<dbReference type="Gene3D" id="3.30.420.10">
    <property type="entry name" value="Ribonuclease H-like superfamily/Ribonuclease H"/>
    <property type="match status" value="1"/>
</dbReference>
<dbReference type="GO" id="GO:0004523">
    <property type="term" value="F:RNA-DNA hybrid ribonuclease activity"/>
    <property type="evidence" value="ECO:0007669"/>
    <property type="project" value="InterPro"/>
</dbReference>
<dbReference type="GO" id="GO:0016791">
    <property type="term" value="F:phosphatase activity"/>
    <property type="evidence" value="ECO:0007669"/>
    <property type="project" value="TreeGrafter"/>
</dbReference>
<evidence type="ECO:0000256" key="4">
    <source>
        <dbReference type="SAM" id="MobiDB-lite"/>
    </source>
</evidence>
<feature type="active site" description="Proton donor/acceptor" evidence="2">
    <location>
        <position position="269"/>
    </location>
</feature>
<proteinExistence type="predicted"/>
<feature type="region of interest" description="Disordered" evidence="4">
    <location>
        <begin position="145"/>
        <end position="170"/>
    </location>
</feature>
<dbReference type="InterPro" id="IPR036397">
    <property type="entry name" value="RNaseH_sf"/>
</dbReference>
<comment type="caution">
    <text evidence="6">The sequence shown here is derived from an EMBL/GenBank/DDBJ whole genome shotgun (WGS) entry which is preliminary data.</text>
</comment>
<evidence type="ECO:0000313" key="6">
    <source>
        <dbReference type="EMBL" id="MBR7836457.1"/>
    </source>
</evidence>
<organism evidence="6 7">
    <name type="scientific">Actinospica durhamensis</name>
    <dbReference type="NCBI Taxonomy" id="1508375"/>
    <lineage>
        <taxon>Bacteria</taxon>
        <taxon>Bacillati</taxon>
        <taxon>Actinomycetota</taxon>
        <taxon>Actinomycetes</taxon>
        <taxon>Catenulisporales</taxon>
        <taxon>Actinospicaceae</taxon>
        <taxon>Actinospica</taxon>
    </lineage>
</organism>
<evidence type="ECO:0000256" key="2">
    <source>
        <dbReference type="PIRSR" id="PIRSR613078-1"/>
    </source>
</evidence>
<dbReference type="NCBIfam" id="NF005567">
    <property type="entry name" value="PRK07238.1"/>
    <property type="match status" value="1"/>
</dbReference>
<dbReference type="Pfam" id="PF13456">
    <property type="entry name" value="RVT_3"/>
    <property type="match status" value="1"/>
</dbReference>
<dbReference type="SMART" id="SM00855">
    <property type="entry name" value="PGAM"/>
    <property type="match status" value="1"/>
</dbReference>
<gene>
    <name evidence="6" type="ORF">KDL01_24480</name>
</gene>
<evidence type="ECO:0000256" key="1">
    <source>
        <dbReference type="PIRSR" id="PIRSR036922-1"/>
    </source>
</evidence>
<protein>
    <submittedName>
        <fullName evidence="6">Bifunctional RNase H/acid phosphatase</fullName>
    </submittedName>
</protein>
<dbReference type="InterPro" id="IPR013078">
    <property type="entry name" value="His_Pase_superF_clade-1"/>
</dbReference>
<dbReference type="CDD" id="cd07067">
    <property type="entry name" value="HP_PGM_like"/>
    <property type="match status" value="1"/>
</dbReference>
<dbReference type="GO" id="GO:0005737">
    <property type="term" value="C:cytoplasm"/>
    <property type="evidence" value="ECO:0007669"/>
    <property type="project" value="TreeGrafter"/>
</dbReference>
<evidence type="ECO:0000313" key="7">
    <source>
        <dbReference type="Proteomes" id="UP000675781"/>
    </source>
</evidence>
<feature type="binding site" evidence="3">
    <location>
        <position position="245"/>
    </location>
    <ligand>
        <name>substrate</name>
    </ligand>
</feature>
<dbReference type="Pfam" id="PF00300">
    <property type="entry name" value="His_Phos_1"/>
    <property type="match status" value="1"/>
</dbReference>
<dbReference type="SUPFAM" id="SSF53254">
    <property type="entry name" value="Phosphoglycerate mutase-like"/>
    <property type="match status" value="1"/>
</dbReference>
<dbReference type="PIRSF" id="PIRSF036922">
    <property type="entry name" value="RNaseH_PGAM"/>
    <property type="match status" value="1"/>
</dbReference>
<accession>A0A941ISK2</accession>
<feature type="active site" description="Tele-phosphohistidine intermediate" evidence="1">
    <location>
        <position position="192"/>
    </location>
</feature>
<dbReference type="AlphaFoldDB" id="A0A941ISK2"/>
<evidence type="ECO:0000259" key="5">
    <source>
        <dbReference type="PROSITE" id="PS50879"/>
    </source>
</evidence>
<dbReference type="RefSeq" id="WP_212530935.1">
    <property type="nucleotide sequence ID" value="NZ_JAGSOG010000143.1"/>
</dbReference>
<dbReference type="CDD" id="cd09279">
    <property type="entry name" value="RNase_HI_like"/>
    <property type="match status" value="1"/>
</dbReference>
<reference evidence="6" key="1">
    <citation type="submission" date="2021-04" db="EMBL/GenBank/DDBJ databases">
        <title>Genome based classification of Actinospica acidithermotolerans sp. nov., an actinobacterium isolated from an Indonesian hot spring.</title>
        <authorList>
            <person name="Kusuma A.B."/>
            <person name="Putra K.E."/>
            <person name="Nafisah S."/>
            <person name="Loh J."/>
            <person name="Nouioui I."/>
            <person name="Goodfellow M."/>
        </authorList>
    </citation>
    <scope>NUCLEOTIDE SEQUENCE</scope>
    <source>
        <strain evidence="6">CSCA 57</strain>
    </source>
</reference>
<name>A0A941ISK2_9ACTN</name>
<evidence type="ECO:0000256" key="3">
    <source>
        <dbReference type="PIRSR" id="PIRSR613078-2"/>
    </source>
</evidence>
<dbReference type="PANTHER" id="PTHR48100:SF1">
    <property type="entry name" value="HISTIDINE PHOSPHATASE FAMILY PROTEIN-RELATED"/>
    <property type="match status" value="1"/>
</dbReference>
<dbReference type="Gene3D" id="3.40.50.1240">
    <property type="entry name" value="Phosphoglycerate mutase-like"/>
    <property type="match status" value="1"/>
</dbReference>
<dbReference type="InterPro" id="IPR012337">
    <property type="entry name" value="RNaseH-like_sf"/>
</dbReference>
<sequence>MRTLIIEADGASRGNPGEASYGAVVKDEDTGRALAELAEYLGRATNNVAEYRGLIAGLEAAAAIDAGARVKVRMDSKLVVEQMSGRWQVKHPDMKPLAERARGLLPGAAVSYEWIPRTLNKHADRLANEALDAAAEGRTWVSKTPLATDGAGQTQPRAEVPAASAEQPAPEKARVAWSPDLGRPTRLLLLRHGVTPLTLEKRFAGIGDPRLTAEGEQQARRAADRLRADVRYGPIDAIVASPLLRTLATAQAVADAVGLPVEPEPGVREIDFGLLEGLTFAEAHERYPAELSAFLGSSEVAPPQGETLGALARRAVEAKDRLVARHPRQTVLVVTHVTPIKALVCDALGAPLSAVNRMELAAASLSVIDYYGDGLSNVRCVNDTAHLD</sequence>
<dbReference type="GO" id="GO:0003676">
    <property type="term" value="F:nucleic acid binding"/>
    <property type="evidence" value="ECO:0007669"/>
    <property type="project" value="InterPro"/>
</dbReference>
<dbReference type="InterPro" id="IPR050275">
    <property type="entry name" value="PGM_Phosphatase"/>
</dbReference>
<dbReference type="SUPFAM" id="SSF53098">
    <property type="entry name" value="Ribonuclease H-like"/>
    <property type="match status" value="1"/>
</dbReference>
<dbReference type="PANTHER" id="PTHR48100">
    <property type="entry name" value="BROAD-SPECIFICITY PHOSPHATASE YOR283W-RELATED"/>
    <property type="match status" value="1"/>
</dbReference>
<feature type="active site" description="Proton donor/acceptor; for phosphatase activity" evidence="1">
    <location>
        <position position="269"/>
    </location>
</feature>
<keyword evidence="7" id="KW-1185">Reference proteome</keyword>
<dbReference type="InterPro" id="IPR002156">
    <property type="entry name" value="RNaseH_domain"/>
</dbReference>
<dbReference type="PROSITE" id="PS50879">
    <property type="entry name" value="RNASE_H_1"/>
    <property type="match status" value="1"/>
</dbReference>
<dbReference type="InterPro" id="IPR014636">
    <property type="entry name" value="RNaseH/PGlycerate_mutase"/>
</dbReference>